<evidence type="ECO:0000259" key="2">
    <source>
        <dbReference type="Pfam" id="PF01551"/>
    </source>
</evidence>
<dbReference type="InterPro" id="IPR050570">
    <property type="entry name" value="Cell_wall_metabolism_enzyme"/>
</dbReference>
<keyword evidence="4" id="KW-1185">Reference proteome</keyword>
<dbReference type="GO" id="GO:0004222">
    <property type="term" value="F:metalloendopeptidase activity"/>
    <property type="evidence" value="ECO:0007669"/>
    <property type="project" value="TreeGrafter"/>
</dbReference>
<gene>
    <name evidence="3" type="ORF">HGI30_15115</name>
</gene>
<dbReference type="Pfam" id="PF01551">
    <property type="entry name" value="Peptidase_M23"/>
    <property type="match status" value="1"/>
</dbReference>
<name>A0A6H2GZD7_9BACL</name>
<keyword evidence="1" id="KW-0472">Membrane</keyword>
<feature type="transmembrane region" description="Helical" evidence="1">
    <location>
        <begin position="181"/>
        <end position="201"/>
    </location>
</feature>
<dbReference type="SUPFAM" id="SSF51261">
    <property type="entry name" value="Duplicated hybrid motif"/>
    <property type="match status" value="1"/>
</dbReference>
<dbReference type="CDD" id="cd12797">
    <property type="entry name" value="M23_peptidase"/>
    <property type="match status" value="1"/>
</dbReference>
<sequence>MPMKFRISSEYGVLEEIRGGREHHGVDLAMPRGTELHSIMSGTVERVVDHGADNIGRGVILRTDTGDLHVYGHMDSVAVHAGQRVDPGDLLGISGNTGHSSGPHLHFGLIQDGSFADPTALVPDLQRYSGDIAGPSILGIKGPAGWVADKVVDHAAEHVVHGAREHIVHWLVEAGAVLVDLSYGIGLLSCTVLIILGALGMRDAYRWSGLVFGIYSLIRLLGVGFGR</sequence>
<organism evidence="3 4">
    <name type="scientific">Paenibacillus albicereus</name>
    <dbReference type="NCBI Taxonomy" id="2726185"/>
    <lineage>
        <taxon>Bacteria</taxon>
        <taxon>Bacillati</taxon>
        <taxon>Bacillota</taxon>
        <taxon>Bacilli</taxon>
        <taxon>Bacillales</taxon>
        <taxon>Paenibacillaceae</taxon>
        <taxon>Paenibacillus</taxon>
    </lineage>
</organism>
<dbReference type="InterPro" id="IPR016047">
    <property type="entry name" value="M23ase_b-sheet_dom"/>
</dbReference>
<accession>A0A6H2GZD7</accession>
<dbReference type="Proteomes" id="UP000502136">
    <property type="component" value="Chromosome"/>
</dbReference>
<proteinExistence type="predicted"/>
<evidence type="ECO:0000313" key="3">
    <source>
        <dbReference type="EMBL" id="QJC52762.1"/>
    </source>
</evidence>
<dbReference type="InterPro" id="IPR011055">
    <property type="entry name" value="Dup_hybrid_motif"/>
</dbReference>
<reference evidence="3 4" key="1">
    <citation type="submission" date="2020-04" db="EMBL/GenBank/DDBJ databases">
        <title>Novel Paenibacillus strain UniB2 isolated from commercial digestive syrup.</title>
        <authorList>
            <person name="Thorat V."/>
            <person name="Kirdat K."/>
            <person name="Tiwarekar B."/>
            <person name="Yadav A."/>
        </authorList>
    </citation>
    <scope>NUCLEOTIDE SEQUENCE [LARGE SCALE GENOMIC DNA]</scope>
    <source>
        <strain evidence="3 4">UniB2</strain>
    </source>
</reference>
<feature type="domain" description="M23ase beta-sheet core" evidence="2">
    <location>
        <begin position="22"/>
        <end position="118"/>
    </location>
</feature>
<dbReference type="PANTHER" id="PTHR21666">
    <property type="entry name" value="PEPTIDASE-RELATED"/>
    <property type="match status" value="1"/>
</dbReference>
<dbReference type="RefSeq" id="WP_168908314.1">
    <property type="nucleotide sequence ID" value="NZ_CP051428.1"/>
</dbReference>
<evidence type="ECO:0000256" key="1">
    <source>
        <dbReference type="SAM" id="Phobius"/>
    </source>
</evidence>
<keyword evidence="1" id="KW-1133">Transmembrane helix</keyword>
<feature type="transmembrane region" description="Helical" evidence="1">
    <location>
        <begin position="207"/>
        <end position="226"/>
    </location>
</feature>
<dbReference type="EMBL" id="CP051428">
    <property type="protein sequence ID" value="QJC52762.1"/>
    <property type="molecule type" value="Genomic_DNA"/>
</dbReference>
<dbReference type="Gene3D" id="2.70.70.10">
    <property type="entry name" value="Glucose Permease (Domain IIA)"/>
    <property type="match status" value="1"/>
</dbReference>
<evidence type="ECO:0000313" key="4">
    <source>
        <dbReference type="Proteomes" id="UP000502136"/>
    </source>
</evidence>
<protein>
    <submittedName>
        <fullName evidence="3">M23 family metallopeptidase</fullName>
    </submittedName>
</protein>
<dbReference type="AlphaFoldDB" id="A0A6H2GZD7"/>
<keyword evidence="1" id="KW-0812">Transmembrane</keyword>
<dbReference type="PANTHER" id="PTHR21666:SF270">
    <property type="entry name" value="MUREIN HYDROLASE ACTIVATOR ENVC"/>
    <property type="match status" value="1"/>
</dbReference>
<dbReference type="KEGG" id="palr:HGI30_15115"/>